<comment type="caution">
    <text evidence="1">The sequence shown here is derived from an EMBL/GenBank/DDBJ whole genome shotgun (WGS) entry which is preliminary data.</text>
</comment>
<evidence type="ECO:0000313" key="2">
    <source>
        <dbReference type="Proteomes" id="UP001189429"/>
    </source>
</evidence>
<reference evidence="1" key="1">
    <citation type="submission" date="2023-10" db="EMBL/GenBank/DDBJ databases">
        <authorList>
            <person name="Chen Y."/>
            <person name="Shah S."/>
            <person name="Dougan E. K."/>
            <person name="Thang M."/>
            <person name="Chan C."/>
        </authorList>
    </citation>
    <scope>NUCLEOTIDE SEQUENCE [LARGE SCALE GENOMIC DNA]</scope>
</reference>
<evidence type="ECO:0000313" key="1">
    <source>
        <dbReference type="EMBL" id="CAK0789424.1"/>
    </source>
</evidence>
<feature type="non-terminal residue" evidence="1">
    <location>
        <position position="1"/>
    </location>
</feature>
<evidence type="ECO:0008006" key="3">
    <source>
        <dbReference type="Google" id="ProtNLM"/>
    </source>
</evidence>
<dbReference type="EMBL" id="CAUYUJ010000229">
    <property type="protein sequence ID" value="CAK0789424.1"/>
    <property type="molecule type" value="Genomic_DNA"/>
</dbReference>
<gene>
    <name evidence="1" type="ORF">PCOR1329_LOCUS994</name>
</gene>
<name>A0ABN9PE43_9DINO</name>
<feature type="non-terminal residue" evidence="1">
    <location>
        <position position="102"/>
    </location>
</feature>
<keyword evidence="2" id="KW-1185">Reference proteome</keyword>
<proteinExistence type="predicted"/>
<organism evidence="1 2">
    <name type="scientific">Prorocentrum cordatum</name>
    <dbReference type="NCBI Taxonomy" id="2364126"/>
    <lineage>
        <taxon>Eukaryota</taxon>
        <taxon>Sar</taxon>
        <taxon>Alveolata</taxon>
        <taxon>Dinophyceae</taxon>
        <taxon>Prorocentrales</taxon>
        <taxon>Prorocentraceae</taxon>
        <taxon>Prorocentrum</taxon>
    </lineage>
</organism>
<protein>
    <recommendedName>
        <fullName evidence="3">Beta-galactosidase</fullName>
    </recommendedName>
</protein>
<dbReference type="Proteomes" id="UP001189429">
    <property type="component" value="Unassembled WGS sequence"/>
</dbReference>
<accession>A0ABN9PE43</accession>
<sequence>VIEKYADHDMLSIPVDGGAWEACDWNGRLEVLESNGARKVPRILAAAKLRDIRRVQMSAKLPGASLSRRIQGARGSILGDSEAPAEFNLTLDNVVVQQFMAQ</sequence>